<dbReference type="AlphaFoldDB" id="A0AAW9CMA5"/>
<organism evidence="1 2">
    <name type="scientific">Burkholderia thailandensis</name>
    <dbReference type="NCBI Taxonomy" id="57975"/>
    <lineage>
        <taxon>Bacteria</taxon>
        <taxon>Pseudomonadati</taxon>
        <taxon>Pseudomonadota</taxon>
        <taxon>Betaproteobacteria</taxon>
        <taxon>Burkholderiales</taxon>
        <taxon>Burkholderiaceae</taxon>
        <taxon>Burkholderia</taxon>
        <taxon>pseudomallei group</taxon>
    </lineage>
</organism>
<sequence length="41" mass="4508">MLGGGASANAQARRAKRPAFVWRTKDFHEAAAHASRVTRRT</sequence>
<proteinExistence type="predicted"/>
<name>A0AAW9CMA5_BURTH</name>
<accession>A0AAW9CMA5</accession>
<reference evidence="1" key="1">
    <citation type="submission" date="2018-08" db="EMBL/GenBank/DDBJ databases">
        <title>Identification of Burkholderia cepacia strains that express a Burkholderia pseudomallei-like capsular polysaccharide.</title>
        <authorList>
            <person name="Burtnick M.N."/>
            <person name="Vongsouvath M."/>
            <person name="Newton P."/>
            <person name="Wuthiekanun V."/>
            <person name="Limmathurotsakul D."/>
            <person name="Brett P.J."/>
            <person name="Chantratita N."/>
            <person name="Dance D.A."/>
        </authorList>
    </citation>
    <scope>NUCLEOTIDE SEQUENCE</scope>
    <source>
        <strain evidence="1">SBXCC001</strain>
    </source>
</reference>
<gene>
    <name evidence="1" type="ORF">C7S16_6803</name>
</gene>
<dbReference type="EMBL" id="QXCT01000001">
    <property type="protein sequence ID" value="MDW9251482.1"/>
    <property type="molecule type" value="Genomic_DNA"/>
</dbReference>
<dbReference type="Proteomes" id="UP001272137">
    <property type="component" value="Unassembled WGS sequence"/>
</dbReference>
<evidence type="ECO:0000313" key="2">
    <source>
        <dbReference type="Proteomes" id="UP001272137"/>
    </source>
</evidence>
<comment type="caution">
    <text evidence="1">The sequence shown here is derived from an EMBL/GenBank/DDBJ whole genome shotgun (WGS) entry which is preliminary data.</text>
</comment>
<evidence type="ECO:0000313" key="1">
    <source>
        <dbReference type="EMBL" id="MDW9251482.1"/>
    </source>
</evidence>
<protein>
    <submittedName>
        <fullName evidence="1">Uncharacterized protein</fullName>
    </submittedName>
</protein>